<dbReference type="RefSeq" id="WP_013702710.1">
    <property type="nucleotide sequence ID" value="NC_015386.1"/>
</dbReference>
<keyword evidence="1" id="KW-1133">Transmembrane helix</keyword>
<dbReference type="EMBL" id="CP002632">
    <property type="protein sequence ID" value="AEB15460.1"/>
    <property type="molecule type" value="Genomic_DNA"/>
</dbReference>
<keyword evidence="1" id="KW-0812">Transmembrane</keyword>
<feature type="transmembrane region" description="Helical" evidence="1">
    <location>
        <begin position="29"/>
        <end position="51"/>
    </location>
</feature>
<keyword evidence="1" id="KW-0472">Membrane</keyword>
<organism evidence="2 3">
    <name type="scientific">Treponema succinifaciens (strain ATCC 33096 / DSM 2489 / 6091)</name>
    <dbReference type="NCBI Taxonomy" id="869209"/>
    <lineage>
        <taxon>Bacteria</taxon>
        <taxon>Pseudomonadati</taxon>
        <taxon>Spirochaetota</taxon>
        <taxon>Spirochaetia</taxon>
        <taxon>Spirochaetales</taxon>
        <taxon>Treponemataceae</taxon>
        <taxon>Treponema</taxon>
    </lineage>
</organism>
<feature type="transmembrane region" description="Helical" evidence="1">
    <location>
        <begin position="116"/>
        <end position="138"/>
    </location>
</feature>
<dbReference type="HOGENOM" id="CLU_915110_0_0_12"/>
<dbReference type="Proteomes" id="UP000006852">
    <property type="component" value="Plasmid pTRESU01"/>
</dbReference>
<sequence length="304" mass="36075">MKKKIFLGINTFLLVTVLISLFLPIDSLYIYAINIGLGILSLFFIFATFFIKREKQFLFLFLLQFGGLLFCLLLIGCHYSPYRIGWKFYLCILIFPISFSEFSLANQLVLNKRKVLLFCFIILQSFIFVKSLFFTQFYEFEGNKEYGEDIRNFSENGQYKVLNQHKLLNKNPEKLTDEDYNAISSLINSSDWLKDNYPKYSNISANSLDVECIKKNIKYSFSVIHFNEFFKADFYKLSIPLEKRWKKISVYIPKGEFYLSAEDFLTYEKYYNIIPKETSYTCYKGLGLPYNQKTYESYINNYFN</sequence>
<accession>F2NYG1</accession>
<feature type="transmembrane region" description="Helical" evidence="1">
    <location>
        <begin position="58"/>
        <end position="80"/>
    </location>
</feature>
<evidence type="ECO:0000313" key="2">
    <source>
        <dbReference type="EMBL" id="AEB15460.1"/>
    </source>
</evidence>
<reference evidence="3" key="1">
    <citation type="submission" date="2011-04" db="EMBL/GenBank/DDBJ databases">
        <title>The complete genome of plasmid of Treponema succinifaciens DSM 2489.</title>
        <authorList>
            <person name="Lucas S."/>
            <person name="Copeland A."/>
            <person name="Lapidus A."/>
            <person name="Bruce D."/>
            <person name="Goodwin L."/>
            <person name="Pitluck S."/>
            <person name="Peters L."/>
            <person name="Kyrpides N."/>
            <person name="Mavromatis K."/>
            <person name="Ivanova N."/>
            <person name="Ovchinnikova G."/>
            <person name="Teshima H."/>
            <person name="Detter J.C."/>
            <person name="Tapia R."/>
            <person name="Han C."/>
            <person name="Land M."/>
            <person name="Hauser L."/>
            <person name="Markowitz V."/>
            <person name="Cheng J.-F."/>
            <person name="Hugenholtz P."/>
            <person name="Woyke T."/>
            <person name="Wu D."/>
            <person name="Gronow S."/>
            <person name="Wellnitz S."/>
            <person name="Brambilla E."/>
            <person name="Klenk H.-P."/>
            <person name="Eisen J.A."/>
        </authorList>
    </citation>
    <scope>NUCLEOTIDE SEQUENCE [LARGE SCALE GENOMIC DNA]</scope>
    <source>
        <strain evidence="3">ATCC 33096 / DSM 2489 / 6091</strain>
        <plasmid evidence="3">Plasmid pTRESU01</plasmid>
    </source>
</reference>
<keyword evidence="3" id="KW-1185">Reference proteome</keyword>
<evidence type="ECO:0000313" key="3">
    <source>
        <dbReference type="Proteomes" id="UP000006852"/>
    </source>
</evidence>
<name>F2NYG1_TRES6</name>
<gene>
    <name evidence="2" type="ordered locus">Tresu_2598</name>
</gene>
<feature type="transmembrane region" description="Helical" evidence="1">
    <location>
        <begin position="86"/>
        <end position="104"/>
    </location>
</feature>
<evidence type="ECO:0000256" key="1">
    <source>
        <dbReference type="SAM" id="Phobius"/>
    </source>
</evidence>
<geneLocation type="plasmid" evidence="2 3">
    <name>pTRESU01</name>
</geneLocation>
<dbReference type="GeneID" id="302999703"/>
<protein>
    <submittedName>
        <fullName evidence="2">Uncharacterized protein</fullName>
    </submittedName>
</protein>
<keyword evidence="2" id="KW-0614">Plasmid</keyword>
<dbReference type="AlphaFoldDB" id="F2NYG1"/>
<dbReference type="KEGG" id="tsu:Tresu_2598"/>
<feature type="transmembrane region" description="Helical" evidence="1">
    <location>
        <begin position="5"/>
        <end position="23"/>
    </location>
</feature>
<proteinExistence type="predicted"/>